<keyword evidence="11" id="KW-0234">DNA repair</keyword>
<dbReference type="CDD" id="cd21502">
    <property type="entry name" value="vWA_BABAM1"/>
    <property type="match status" value="1"/>
</dbReference>
<dbReference type="GO" id="GO:0070531">
    <property type="term" value="C:BRCA1-A complex"/>
    <property type="evidence" value="ECO:0007669"/>
    <property type="project" value="InterPro"/>
</dbReference>
<dbReference type="InterPro" id="IPR036465">
    <property type="entry name" value="vWFA_dom_sf"/>
</dbReference>
<dbReference type="GO" id="GO:0007095">
    <property type="term" value="P:mitotic G2 DNA damage checkpoint signaling"/>
    <property type="evidence" value="ECO:0007669"/>
    <property type="project" value="TreeGrafter"/>
</dbReference>
<keyword evidence="10" id="KW-0156">Chromatin regulator</keyword>
<name>A0A2G8KE64_STIJA</name>
<evidence type="ECO:0000256" key="3">
    <source>
        <dbReference type="ARBA" id="ARBA00010809"/>
    </source>
</evidence>
<reference evidence="17 18" key="1">
    <citation type="journal article" date="2017" name="PLoS Biol.">
        <title>The sea cucumber genome provides insights into morphological evolution and visceral regeneration.</title>
        <authorList>
            <person name="Zhang X."/>
            <person name="Sun L."/>
            <person name="Yuan J."/>
            <person name="Sun Y."/>
            <person name="Gao Y."/>
            <person name="Zhang L."/>
            <person name="Li S."/>
            <person name="Dai H."/>
            <person name="Hamel J.F."/>
            <person name="Liu C."/>
            <person name="Yu Y."/>
            <person name="Liu S."/>
            <person name="Lin W."/>
            <person name="Guo K."/>
            <person name="Jin S."/>
            <person name="Xu P."/>
            <person name="Storey K.B."/>
            <person name="Huan P."/>
            <person name="Zhang T."/>
            <person name="Zhou Y."/>
            <person name="Zhang J."/>
            <person name="Lin C."/>
            <person name="Li X."/>
            <person name="Xing L."/>
            <person name="Huo D."/>
            <person name="Sun M."/>
            <person name="Wang L."/>
            <person name="Mercier A."/>
            <person name="Li F."/>
            <person name="Yang H."/>
            <person name="Xiang J."/>
        </authorList>
    </citation>
    <scope>NUCLEOTIDE SEQUENCE [LARGE SCALE GENOMIC DNA]</scope>
    <source>
        <strain evidence="17">Shaxun</strain>
        <tissue evidence="17">Muscle</tissue>
    </source>
</reference>
<evidence type="ECO:0000256" key="16">
    <source>
        <dbReference type="SAM" id="MobiDB-lite"/>
    </source>
</evidence>
<keyword evidence="9" id="KW-0833">Ubl conjugation pathway</keyword>
<evidence type="ECO:0000256" key="8">
    <source>
        <dbReference type="ARBA" id="ARBA00022776"/>
    </source>
</evidence>
<evidence type="ECO:0000313" key="18">
    <source>
        <dbReference type="Proteomes" id="UP000230750"/>
    </source>
</evidence>
<evidence type="ECO:0000313" key="17">
    <source>
        <dbReference type="EMBL" id="PIK46294.1"/>
    </source>
</evidence>
<proteinExistence type="inferred from homology"/>
<evidence type="ECO:0000256" key="14">
    <source>
        <dbReference type="ARBA" id="ARBA00030984"/>
    </source>
</evidence>
<dbReference type="GO" id="GO:0005737">
    <property type="term" value="C:cytoplasm"/>
    <property type="evidence" value="ECO:0007669"/>
    <property type="project" value="UniProtKB-SubCell"/>
</dbReference>
<evidence type="ECO:0000256" key="2">
    <source>
        <dbReference type="ARBA" id="ARBA00004496"/>
    </source>
</evidence>
<keyword evidence="13" id="KW-0131">Cell cycle</keyword>
<dbReference type="GO" id="GO:0045739">
    <property type="term" value="P:positive regulation of DNA repair"/>
    <property type="evidence" value="ECO:0007669"/>
    <property type="project" value="InterPro"/>
</dbReference>
<dbReference type="SUPFAM" id="SSF53300">
    <property type="entry name" value="vWA-like"/>
    <property type="match status" value="1"/>
</dbReference>
<dbReference type="STRING" id="307972.A0A2G8KE64"/>
<dbReference type="Proteomes" id="UP000230750">
    <property type="component" value="Unassembled WGS sequence"/>
</dbReference>
<keyword evidence="6" id="KW-0132">Cell division</keyword>
<protein>
    <recommendedName>
        <fullName evidence="4">BRISC and BRCA1-A complex member 1</fullName>
    </recommendedName>
    <alternativeName>
        <fullName evidence="14">Mediator of RAP80 interactions and targeting subunit of 40 kDa</fullName>
    </alternativeName>
    <alternativeName>
        <fullName evidence="15">New component of the BRCA1-A complex</fullName>
    </alternativeName>
</protein>
<dbReference type="AlphaFoldDB" id="A0A2G8KE64"/>
<dbReference type="OrthoDB" id="547311at2759"/>
<evidence type="ECO:0000256" key="6">
    <source>
        <dbReference type="ARBA" id="ARBA00022618"/>
    </source>
</evidence>
<keyword evidence="8" id="KW-0498">Mitosis</keyword>
<gene>
    <name evidence="17" type="ORF">BSL78_16826</name>
</gene>
<comment type="caution">
    <text evidence="17">The sequence shown here is derived from an EMBL/GenBank/DDBJ whole genome shotgun (WGS) entry which is preliminary data.</text>
</comment>
<feature type="compositionally biased region" description="Basic and acidic residues" evidence="16">
    <location>
        <begin position="64"/>
        <end position="74"/>
    </location>
</feature>
<dbReference type="PANTHER" id="PTHR15660">
    <property type="entry name" value="BRISC AND BRCA1-A COMPLEX MEMBER 1"/>
    <property type="match status" value="1"/>
</dbReference>
<evidence type="ECO:0000256" key="11">
    <source>
        <dbReference type="ARBA" id="ARBA00023204"/>
    </source>
</evidence>
<evidence type="ECO:0000256" key="15">
    <source>
        <dbReference type="ARBA" id="ARBA00031038"/>
    </source>
</evidence>
<evidence type="ECO:0000256" key="12">
    <source>
        <dbReference type="ARBA" id="ARBA00023242"/>
    </source>
</evidence>
<feature type="compositionally biased region" description="Polar residues" evidence="16">
    <location>
        <begin position="1"/>
        <end position="16"/>
    </location>
</feature>
<comment type="similarity">
    <text evidence="3">Belongs to the BABAM1 family.</text>
</comment>
<keyword evidence="12" id="KW-0539">Nucleus</keyword>
<evidence type="ECO:0000256" key="9">
    <source>
        <dbReference type="ARBA" id="ARBA00022786"/>
    </source>
</evidence>
<evidence type="ECO:0000256" key="13">
    <source>
        <dbReference type="ARBA" id="ARBA00023306"/>
    </source>
</evidence>
<dbReference type="GO" id="GO:0016604">
    <property type="term" value="C:nuclear body"/>
    <property type="evidence" value="ECO:0007669"/>
    <property type="project" value="TreeGrafter"/>
</dbReference>
<keyword evidence="5" id="KW-0963">Cytoplasm</keyword>
<keyword evidence="18" id="KW-1185">Reference proteome</keyword>
<dbReference type="GO" id="GO:0070552">
    <property type="term" value="C:BRISC complex"/>
    <property type="evidence" value="ECO:0007669"/>
    <property type="project" value="InterPro"/>
</dbReference>
<keyword evidence="7" id="KW-0227">DNA damage</keyword>
<dbReference type="GO" id="GO:0051301">
    <property type="term" value="P:cell division"/>
    <property type="evidence" value="ECO:0007669"/>
    <property type="project" value="UniProtKB-KW"/>
</dbReference>
<dbReference type="GO" id="GO:0006325">
    <property type="term" value="P:chromatin organization"/>
    <property type="evidence" value="ECO:0007669"/>
    <property type="project" value="UniProtKB-KW"/>
</dbReference>
<dbReference type="EMBL" id="MRZV01000653">
    <property type="protein sequence ID" value="PIK46294.1"/>
    <property type="molecule type" value="Genomic_DNA"/>
</dbReference>
<sequence>MDSPNPFENSPASSRLSEADNVINETNDERVLADDDLQSLQEHEYLENKPVTTAEPPEKDDDAAEGHEPAKLAKKSFDLSEIGRRLSSPGDDEDTSEPIYSPVTLKLPHINCQEKIIICIDLSEEVNRVPFYSRDGTKQVPLDVIKRSLMIYIRTKVEMNHRHQFALVIFQESFVWVQDFTSHIDDFLHVIQDLTTDGRESESCNLASLFETIHDNIQLPDVENRQLIPPPYTIRTLFIYGRSNVCRHLKKKANQLDMEIKTFLQVIRRQIMAQQRLVESPYFFFDVFYLHEPPSELNKCKEIFDIFLALDKEATSYIHEVGRNTTHVYDKFAMLLAHPLQRQMQEVCTYSIFPNP</sequence>
<evidence type="ECO:0000256" key="5">
    <source>
        <dbReference type="ARBA" id="ARBA00022490"/>
    </source>
</evidence>
<feature type="region of interest" description="Disordered" evidence="16">
    <location>
        <begin position="1"/>
        <end position="74"/>
    </location>
</feature>
<dbReference type="InterPro" id="IPR026126">
    <property type="entry name" value="BABAM1"/>
</dbReference>
<dbReference type="GO" id="GO:0006302">
    <property type="term" value="P:double-strand break repair"/>
    <property type="evidence" value="ECO:0007669"/>
    <property type="project" value="TreeGrafter"/>
</dbReference>
<evidence type="ECO:0000256" key="4">
    <source>
        <dbReference type="ARBA" id="ARBA00019437"/>
    </source>
</evidence>
<organism evidence="17 18">
    <name type="scientific">Stichopus japonicus</name>
    <name type="common">Sea cucumber</name>
    <dbReference type="NCBI Taxonomy" id="307972"/>
    <lineage>
        <taxon>Eukaryota</taxon>
        <taxon>Metazoa</taxon>
        <taxon>Echinodermata</taxon>
        <taxon>Eleutherozoa</taxon>
        <taxon>Echinozoa</taxon>
        <taxon>Holothuroidea</taxon>
        <taxon>Aspidochirotacea</taxon>
        <taxon>Aspidochirotida</taxon>
        <taxon>Stichopodidae</taxon>
        <taxon>Apostichopus</taxon>
    </lineage>
</organism>
<evidence type="ECO:0000256" key="7">
    <source>
        <dbReference type="ARBA" id="ARBA00022763"/>
    </source>
</evidence>
<accession>A0A2G8KE64</accession>
<comment type="subcellular location">
    <subcellularLocation>
        <location evidence="2">Cytoplasm</location>
    </subcellularLocation>
    <subcellularLocation>
        <location evidence="1">Nucleus</location>
    </subcellularLocation>
</comment>
<evidence type="ECO:0000256" key="1">
    <source>
        <dbReference type="ARBA" id="ARBA00004123"/>
    </source>
</evidence>
<evidence type="ECO:0000256" key="10">
    <source>
        <dbReference type="ARBA" id="ARBA00022853"/>
    </source>
</evidence>
<dbReference type="PANTHER" id="PTHR15660:SF1">
    <property type="entry name" value="BRISC AND BRCA1-A COMPLEX MEMBER 1"/>
    <property type="match status" value="1"/>
</dbReference>